<dbReference type="STRING" id="7167.A0A182FTT5"/>
<dbReference type="GO" id="GO:0006605">
    <property type="term" value="P:protein targeting"/>
    <property type="evidence" value="ECO:0007669"/>
    <property type="project" value="InterPro"/>
</dbReference>
<sequence>MEISKTIGIAAGVAGTLFLGYCIYFDHKRRKDPSFKKKLRENHEEVQRFFLQEIQRGESLIAAGDIENGVEHLANAVIVCGQPTQLLQILQQTLPAQVFALLITRMRQYGNQQAGENDKAKLQEMNDDLDLDSDQVHTIGGQTTVERFDANRCGVRVMSLQKSLESSWLLYGTDEAGLEGNATLTITVLSIKFVDQLNITATGTSPSVTVRCPDGGNPRHCRIIDAEQNVYEMCSKYVEINEKHSTFWCHSLFWGDMTERITKINVHVQEDDSDVKATIEETDAHVVLRCSYRRSVSLCRAHSETDNRQMMLMDGTLADRYSSYDTKTSTGVCSLEIKKPLIPGDVGIWRIYQHLNPTDHTGCVFDLRKGLLVNNQVAKSGSAYIHTRTENGGNRQQQQQQQLQQINPTRIEIFHDPRSSTTTQTQLTCEVPYALQYCYLSGPTTGDYAPQRFDYLKSLGQCRFEVANITAGTWACGINDEHGAEDHLTYYDVRVYEQPGRVVTGATVTASTGDRKQRLLCKTILDLPIDLCRFMDPAGEVHGLSDMMKPSSESRIRYHGAGLREGECGLEIAELEEKDFGRWKCLLKVRNREYEIPMDIVEEAMSVGVIVAICLAATIVLIGVGFFVYRRMNRRYSGPSYTVSSSMTNVSNGSHQS</sequence>
<evidence type="ECO:0000256" key="5">
    <source>
        <dbReference type="ARBA" id="ARBA00022787"/>
    </source>
</evidence>
<evidence type="ECO:0000256" key="9">
    <source>
        <dbReference type="ARBA" id="ARBA00023136"/>
    </source>
</evidence>
<keyword evidence="5" id="KW-1000">Mitochondrion outer membrane</keyword>
<evidence type="ECO:0000256" key="2">
    <source>
        <dbReference type="ARBA" id="ARBA00005792"/>
    </source>
</evidence>
<dbReference type="VEuPathDB" id="VectorBase:AALB20_027458"/>
<dbReference type="AlphaFoldDB" id="A0A182FTT5"/>
<evidence type="ECO:0000256" key="1">
    <source>
        <dbReference type="ARBA" id="ARBA00004572"/>
    </source>
</evidence>
<evidence type="ECO:0008006" key="12">
    <source>
        <dbReference type="Google" id="ProtNLM"/>
    </source>
</evidence>
<dbReference type="PRINTS" id="PR01989">
    <property type="entry name" value="EUOM20RECPTR"/>
</dbReference>
<dbReference type="VEuPathDB" id="VectorBase:AALB009969"/>
<dbReference type="Proteomes" id="UP000069272">
    <property type="component" value="Chromosome 3R"/>
</dbReference>
<dbReference type="PRINTS" id="PR00351">
    <property type="entry name" value="OM20RECEPTOR"/>
</dbReference>
<dbReference type="Pfam" id="PF02064">
    <property type="entry name" value="MAS20"/>
    <property type="match status" value="1"/>
</dbReference>
<dbReference type="VEuPathDB" id="VectorBase:AALB20_028326"/>
<dbReference type="Gene3D" id="1.20.960.10">
    <property type="entry name" value="Mitochondrial outer membrane translocase complex, subunit Tom20 domain"/>
    <property type="match status" value="1"/>
</dbReference>
<dbReference type="InterPro" id="IPR023392">
    <property type="entry name" value="Tom20_dom_sf"/>
</dbReference>
<comment type="similarity">
    <text evidence="2">Belongs to the Tom20 family.</text>
</comment>
<keyword evidence="3" id="KW-0813">Transport</keyword>
<dbReference type="PANTHER" id="PTHR12430:SF0">
    <property type="entry name" value="TRANSLOCASE OF OUTER MITOCHONDRIAL MEMBRANE 20"/>
    <property type="match status" value="1"/>
</dbReference>
<keyword evidence="6" id="KW-0653">Protein transport</keyword>
<keyword evidence="11" id="KW-1185">Reference proteome</keyword>
<evidence type="ECO:0000256" key="8">
    <source>
        <dbReference type="ARBA" id="ARBA00023128"/>
    </source>
</evidence>
<protein>
    <recommendedName>
        <fullName evidence="12">Ig-like domain-containing protein</fullName>
    </recommendedName>
</protein>
<evidence type="ECO:0000256" key="3">
    <source>
        <dbReference type="ARBA" id="ARBA00022448"/>
    </source>
</evidence>
<keyword evidence="8" id="KW-0496">Mitochondrion</keyword>
<dbReference type="InterPro" id="IPR002056">
    <property type="entry name" value="MAS20"/>
</dbReference>
<evidence type="ECO:0000313" key="11">
    <source>
        <dbReference type="Proteomes" id="UP000069272"/>
    </source>
</evidence>
<dbReference type="GO" id="GO:0008320">
    <property type="term" value="F:protein transmembrane transporter activity"/>
    <property type="evidence" value="ECO:0007669"/>
    <property type="project" value="TreeGrafter"/>
</dbReference>
<dbReference type="InterPro" id="IPR022422">
    <property type="entry name" value="MAS20_rcpt_metazoan"/>
</dbReference>
<organism evidence="10 11">
    <name type="scientific">Anopheles albimanus</name>
    <name type="common">New world malaria mosquito</name>
    <dbReference type="NCBI Taxonomy" id="7167"/>
    <lineage>
        <taxon>Eukaryota</taxon>
        <taxon>Metazoa</taxon>
        <taxon>Ecdysozoa</taxon>
        <taxon>Arthropoda</taxon>
        <taxon>Hexapoda</taxon>
        <taxon>Insecta</taxon>
        <taxon>Pterygota</taxon>
        <taxon>Neoptera</taxon>
        <taxon>Endopterygota</taxon>
        <taxon>Diptera</taxon>
        <taxon>Nematocera</taxon>
        <taxon>Culicoidea</taxon>
        <taxon>Culicidae</taxon>
        <taxon>Anophelinae</taxon>
        <taxon>Anopheles</taxon>
    </lineage>
</organism>
<proteinExistence type="inferred from homology"/>
<keyword evidence="4" id="KW-0812">Transmembrane</keyword>
<dbReference type="GO" id="GO:0030150">
    <property type="term" value="P:protein import into mitochondrial matrix"/>
    <property type="evidence" value="ECO:0007669"/>
    <property type="project" value="TreeGrafter"/>
</dbReference>
<accession>A0A182FTT5</accession>
<reference evidence="10" key="2">
    <citation type="submission" date="2022-08" db="UniProtKB">
        <authorList>
            <consortium name="EnsemblMetazoa"/>
        </authorList>
    </citation>
    <scope>IDENTIFICATION</scope>
    <source>
        <strain evidence="10">STECLA/ALBI9_A</strain>
    </source>
</reference>
<dbReference type="PANTHER" id="PTHR12430">
    <property type="entry name" value="MITOCHONDRIAL IMPORT RECEPTOR SUBUNIT TOM20"/>
    <property type="match status" value="1"/>
</dbReference>
<evidence type="ECO:0000256" key="7">
    <source>
        <dbReference type="ARBA" id="ARBA00022989"/>
    </source>
</evidence>
<name>A0A182FTT5_ANOAL</name>
<comment type="subcellular location">
    <subcellularLocation>
        <location evidence="1">Mitochondrion outer membrane</location>
        <topology evidence="1">Single-pass membrane protein</topology>
    </subcellularLocation>
</comment>
<reference evidence="10 11" key="1">
    <citation type="journal article" date="2017" name="G3 (Bethesda)">
        <title>The Physical Genome Mapping of Anopheles albimanus Corrected Scaffold Misassemblies and Identified Interarm Rearrangements in Genus Anopheles.</title>
        <authorList>
            <person name="Artemov G.N."/>
            <person name="Peery A.N."/>
            <person name="Jiang X."/>
            <person name="Tu Z."/>
            <person name="Stegniy V.N."/>
            <person name="Sharakhova M.V."/>
            <person name="Sharakhov I.V."/>
        </authorList>
    </citation>
    <scope>NUCLEOTIDE SEQUENCE [LARGE SCALE GENOMIC DNA]</scope>
    <source>
        <strain evidence="10 11">ALBI9_A</strain>
    </source>
</reference>
<dbReference type="GO" id="GO:0030943">
    <property type="term" value="F:mitochondrion targeting sequence binding"/>
    <property type="evidence" value="ECO:0007669"/>
    <property type="project" value="TreeGrafter"/>
</dbReference>
<evidence type="ECO:0000256" key="4">
    <source>
        <dbReference type="ARBA" id="ARBA00022692"/>
    </source>
</evidence>
<keyword evidence="7" id="KW-1133">Transmembrane helix</keyword>
<dbReference type="GO" id="GO:0006886">
    <property type="term" value="P:intracellular protein transport"/>
    <property type="evidence" value="ECO:0007669"/>
    <property type="project" value="InterPro"/>
</dbReference>
<dbReference type="EnsemblMetazoa" id="AALB009969-RA">
    <property type="protein sequence ID" value="AALB009969-PA"/>
    <property type="gene ID" value="AALB009969"/>
</dbReference>
<dbReference type="SUPFAM" id="SSF47157">
    <property type="entry name" value="Mitochondrial import receptor subunit Tom20"/>
    <property type="match status" value="1"/>
</dbReference>
<evidence type="ECO:0000313" key="10">
    <source>
        <dbReference type="EnsemblMetazoa" id="AALB009969-PA"/>
    </source>
</evidence>
<evidence type="ECO:0000256" key="6">
    <source>
        <dbReference type="ARBA" id="ARBA00022927"/>
    </source>
</evidence>
<dbReference type="GO" id="GO:0005742">
    <property type="term" value="C:mitochondrial outer membrane translocase complex"/>
    <property type="evidence" value="ECO:0007669"/>
    <property type="project" value="InterPro"/>
</dbReference>
<dbReference type="GO" id="GO:0016031">
    <property type="term" value="P:tRNA import into mitochondrion"/>
    <property type="evidence" value="ECO:0007669"/>
    <property type="project" value="TreeGrafter"/>
</dbReference>
<keyword evidence="9" id="KW-0472">Membrane</keyword>